<feature type="transmembrane region" description="Helical" evidence="1">
    <location>
        <begin position="280"/>
        <end position="299"/>
    </location>
</feature>
<gene>
    <name evidence="2" type="ORF">PHACADRAFT_210138</name>
</gene>
<name>K5WV88_PHACS</name>
<keyword evidence="3" id="KW-1185">Reference proteome</keyword>
<dbReference type="OrthoDB" id="2562239at2759"/>
<feature type="transmembrane region" description="Helical" evidence="1">
    <location>
        <begin position="237"/>
        <end position="260"/>
    </location>
</feature>
<protein>
    <submittedName>
        <fullName evidence="2">Uncharacterized protein</fullName>
    </submittedName>
</protein>
<proteinExistence type="predicted"/>
<feature type="transmembrane region" description="Helical" evidence="1">
    <location>
        <begin position="165"/>
        <end position="186"/>
    </location>
</feature>
<feature type="transmembrane region" description="Helical" evidence="1">
    <location>
        <begin position="206"/>
        <end position="225"/>
    </location>
</feature>
<feature type="transmembrane region" description="Helical" evidence="1">
    <location>
        <begin position="51"/>
        <end position="69"/>
    </location>
</feature>
<dbReference type="RefSeq" id="XP_007397025.1">
    <property type="nucleotide sequence ID" value="XM_007396963.1"/>
</dbReference>
<dbReference type="InParanoid" id="K5WV88"/>
<keyword evidence="1" id="KW-0812">Transmembrane</keyword>
<evidence type="ECO:0000256" key="1">
    <source>
        <dbReference type="SAM" id="Phobius"/>
    </source>
</evidence>
<accession>K5WV88</accession>
<dbReference type="Proteomes" id="UP000008370">
    <property type="component" value="Unassembled WGS sequence"/>
</dbReference>
<dbReference type="EMBL" id="JH930473">
    <property type="protein sequence ID" value="EKM54327.1"/>
    <property type="molecule type" value="Genomic_DNA"/>
</dbReference>
<evidence type="ECO:0000313" key="3">
    <source>
        <dbReference type="Proteomes" id="UP000008370"/>
    </source>
</evidence>
<dbReference type="GeneID" id="18912936"/>
<dbReference type="KEGG" id="pco:PHACADRAFT_210138"/>
<keyword evidence="1" id="KW-1133">Transmembrane helix</keyword>
<feature type="transmembrane region" description="Helical" evidence="1">
    <location>
        <begin position="22"/>
        <end position="44"/>
    </location>
</feature>
<sequence length="326" mass="36561">MPSTDLTKFPSPIGGIPLPRDLAPSVTFAFLFFLLVLLGVYRLLRRTSRSLLVITTLGFAVERVIIWSLRAKESRTPSEYSDRHLMTYWQVTFTVGYVILFVKLVIFLRCLVMNATEEVSSPDLRVLEEMQKPNNDSETQTKAFIEDAVVDVGDRTNIRRRYRRLSRAVFIIAILVLIIGVVSGNAYVKGETNRKKALLAQVLRQAAAVVSLALLLVLQGLLVYAHFTVGCIRRTPLILLFAVGGIIMIIPIYHLVVMGGLTTSLTSTERGSQNTSTEKIAFYVLQAVPEFLASGILLFPNVRTMFRANTGFDLLRHFRRGEPRAQ</sequence>
<evidence type="ECO:0000313" key="2">
    <source>
        <dbReference type="EMBL" id="EKM54327.1"/>
    </source>
</evidence>
<organism evidence="2 3">
    <name type="scientific">Phanerochaete carnosa (strain HHB-10118-sp)</name>
    <name type="common">White-rot fungus</name>
    <name type="synonym">Peniophora carnosa</name>
    <dbReference type="NCBI Taxonomy" id="650164"/>
    <lineage>
        <taxon>Eukaryota</taxon>
        <taxon>Fungi</taxon>
        <taxon>Dikarya</taxon>
        <taxon>Basidiomycota</taxon>
        <taxon>Agaricomycotina</taxon>
        <taxon>Agaricomycetes</taxon>
        <taxon>Polyporales</taxon>
        <taxon>Phanerochaetaceae</taxon>
        <taxon>Phanerochaete</taxon>
    </lineage>
</organism>
<reference evidence="2 3" key="1">
    <citation type="journal article" date="2012" name="BMC Genomics">
        <title>Comparative genomics of the white-rot fungi, Phanerochaete carnosa and P. chrysosporium, to elucidate the genetic basis of the distinct wood types they colonize.</title>
        <authorList>
            <person name="Suzuki H."/>
            <person name="MacDonald J."/>
            <person name="Syed K."/>
            <person name="Salamov A."/>
            <person name="Hori C."/>
            <person name="Aerts A."/>
            <person name="Henrissat B."/>
            <person name="Wiebenga A."/>
            <person name="vanKuyk P.A."/>
            <person name="Barry K."/>
            <person name="Lindquist E."/>
            <person name="LaButti K."/>
            <person name="Lapidus A."/>
            <person name="Lucas S."/>
            <person name="Coutinho P."/>
            <person name="Gong Y."/>
            <person name="Samejima M."/>
            <person name="Mahadevan R."/>
            <person name="Abou-Zaid M."/>
            <person name="de Vries R.P."/>
            <person name="Igarashi K."/>
            <person name="Yadav J.S."/>
            <person name="Grigoriev I.V."/>
            <person name="Master E.R."/>
        </authorList>
    </citation>
    <scope>NUCLEOTIDE SEQUENCE [LARGE SCALE GENOMIC DNA]</scope>
    <source>
        <strain evidence="2 3">HHB-10118-sp</strain>
    </source>
</reference>
<dbReference type="AlphaFoldDB" id="K5WV88"/>
<dbReference type="HOGENOM" id="CLU_060803_0_0_1"/>
<feature type="transmembrane region" description="Helical" evidence="1">
    <location>
        <begin position="89"/>
        <end position="112"/>
    </location>
</feature>
<keyword evidence="1" id="KW-0472">Membrane</keyword>